<feature type="signal peptide" evidence="1">
    <location>
        <begin position="1"/>
        <end position="23"/>
    </location>
</feature>
<dbReference type="STRING" id="1817764.A2637_01880"/>
<keyword evidence="1" id="KW-0732">Signal</keyword>
<evidence type="ECO:0008006" key="4">
    <source>
        <dbReference type="Google" id="ProtNLM"/>
    </source>
</evidence>
<evidence type="ECO:0000313" key="2">
    <source>
        <dbReference type="EMBL" id="OGI45792.1"/>
    </source>
</evidence>
<organism evidence="2 3">
    <name type="scientific">Candidatus Muproteobacteria bacterium RIFCSPHIGHO2_01_FULL_65_16</name>
    <dbReference type="NCBI Taxonomy" id="1817764"/>
    <lineage>
        <taxon>Bacteria</taxon>
        <taxon>Pseudomonadati</taxon>
        <taxon>Pseudomonadota</taxon>
        <taxon>Candidatus Muproteobacteria</taxon>
    </lineage>
</organism>
<dbReference type="EMBL" id="MFSY01000064">
    <property type="protein sequence ID" value="OGI45792.1"/>
    <property type="molecule type" value="Genomic_DNA"/>
</dbReference>
<evidence type="ECO:0000256" key="1">
    <source>
        <dbReference type="SAM" id="SignalP"/>
    </source>
</evidence>
<protein>
    <recommendedName>
        <fullName evidence="4">Lipid/polyisoprenoid-binding YceI-like domain-containing protein</fullName>
    </recommendedName>
</protein>
<gene>
    <name evidence="2" type="ORF">A2637_01880</name>
</gene>
<name>A0A1F6TL04_9PROT</name>
<proteinExistence type="predicted"/>
<feature type="chain" id="PRO_5009225566" description="Lipid/polyisoprenoid-binding YceI-like domain-containing protein" evidence="1">
    <location>
        <begin position="24"/>
        <end position="185"/>
    </location>
</feature>
<dbReference type="InterPro" id="IPR021241">
    <property type="entry name" value="CsiV"/>
</dbReference>
<evidence type="ECO:0000313" key="3">
    <source>
        <dbReference type="Proteomes" id="UP000179360"/>
    </source>
</evidence>
<comment type="caution">
    <text evidence="2">The sequence shown here is derived from an EMBL/GenBank/DDBJ whole genome shotgun (WGS) entry which is preliminary data.</text>
</comment>
<accession>A0A1F6TL04</accession>
<dbReference type="AlphaFoldDB" id="A0A1F6TL04"/>
<reference evidence="2 3" key="1">
    <citation type="journal article" date="2016" name="Nat. Commun.">
        <title>Thousands of microbial genomes shed light on interconnected biogeochemical processes in an aquifer system.</title>
        <authorList>
            <person name="Anantharaman K."/>
            <person name="Brown C.T."/>
            <person name="Hug L.A."/>
            <person name="Sharon I."/>
            <person name="Castelle C.J."/>
            <person name="Probst A.J."/>
            <person name="Thomas B.C."/>
            <person name="Singh A."/>
            <person name="Wilkins M.J."/>
            <person name="Karaoz U."/>
            <person name="Brodie E.L."/>
            <person name="Williams K.H."/>
            <person name="Hubbard S.S."/>
            <person name="Banfield J.F."/>
        </authorList>
    </citation>
    <scope>NUCLEOTIDE SEQUENCE [LARGE SCALE GENOMIC DNA]</scope>
</reference>
<sequence>MKSILIILALALLPISSSMSAPATSGGGVYEIEILVFENRLPNLEGGEIWTREASGTEVVEVAGAVNPGATAPQETPFATMAGVLEKDGNHRVLAHRRWRLSAAGRAETRPVRIRGGDNTLDGTLKFYLSRFLHVDVNLALSADGNPSDQPYRIVDHRRIKTQEINYFDHPKFGILLKVVQIGKE</sequence>
<dbReference type="Proteomes" id="UP000179360">
    <property type="component" value="Unassembled WGS sequence"/>
</dbReference>
<dbReference type="Pfam" id="PF10972">
    <property type="entry name" value="CsiV"/>
    <property type="match status" value="1"/>
</dbReference>